<dbReference type="EMBL" id="JABFOR010000085">
    <property type="protein sequence ID" value="NOJ74150.1"/>
    <property type="molecule type" value="Genomic_DNA"/>
</dbReference>
<reference evidence="1 2" key="1">
    <citation type="submission" date="2020-05" db="EMBL/GenBank/DDBJ databases">
        <title>Whole genome sequencing and identification of novel metabolites from Paenibacillus alvei strain JR949.</title>
        <authorList>
            <person name="Rajendhran J."/>
            <person name="Sree Pranav P."/>
            <person name="Mahalakshmi B."/>
            <person name="Karthikeyan R."/>
        </authorList>
    </citation>
    <scope>NUCLEOTIDE SEQUENCE [LARGE SCALE GENOMIC DNA]</scope>
    <source>
        <strain evidence="1 2">JR949</strain>
    </source>
</reference>
<organism evidence="1 2">
    <name type="scientific">Paenibacillus alvei</name>
    <name type="common">Bacillus alvei</name>
    <dbReference type="NCBI Taxonomy" id="44250"/>
    <lineage>
        <taxon>Bacteria</taxon>
        <taxon>Bacillati</taxon>
        <taxon>Bacillota</taxon>
        <taxon>Bacilli</taxon>
        <taxon>Bacillales</taxon>
        <taxon>Paenibacillaceae</taxon>
        <taxon>Paenibacillus</taxon>
    </lineage>
</organism>
<dbReference type="RefSeq" id="WP_171420076.1">
    <property type="nucleotide sequence ID" value="NZ_JABFOR010000085.1"/>
</dbReference>
<proteinExistence type="predicted"/>
<evidence type="ECO:0000313" key="1">
    <source>
        <dbReference type="EMBL" id="NOJ74150.1"/>
    </source>
</evidence>
<sequence length="120" mass="13411">MSILRVTVHSKGGAEAATNAIVTNKNAILFNPAKLSTFMNTKVGLYFQVYNAKTNAYVVNGEILNELFGEVDTPGGEVYYLRNQYPIGKWNIWNTKKNIENSIENHSMGSVINALKERNK</sequence>
<gene>
    <name evidence="1" type="ORF">HMI46_26980</name>
</gene>
<dbReference type="Proteomes" id="UP000552038">
    <property type="component" value="Unassembled WGS sequence"/>
</dbReference>
<name>A0AAP7A4M2_PAEAL</name>
<accession>A0AAP7A4M2</accession>
<evidence type="ECO:0000313" key="2">
    <source>
        <dbReference type="Proteomes" id="UP000552038"/>
    </source>
</evidence>
<protein>
    <submittedName>
        <fullName evidence="1">Uncharacterized protein</fullName>
    </submittedName>
</protein>
<comment type="caution">
    <text evidence="1">The sequence shown here is derived from an EMBL/GenBank/DDBJ whole genome shotgun (WGS) entry which is preliminary data.</text>
</comment>
<dbReference type="AlphaFoldDB" id="A0AAP7A4M2"/>